<dbReference type="NCBIfam" id="TIGR01251">
    <property type="entry name" value="ribP_PPkin"/>
    <property type="match status" value="1"/>
</dbReference>
<sequence length="311" mass="32673">MGVRVVAGTAHRALADAIATALGAVPVECELVRFPDGEVRPIVGHVRDGDVYVVQPTGPHVSEHLIELFLLLDACRRGGADRITAVVPYFGYARQDRRTREGQPVGARVVAEALVTAGAHRLLVVDPHTTALEAMCGIPVDMLTAVPVIAEALAREIPDTAVVVSPDLGAVKLAEHYAGRLRRPVVVVRKTRVTGTSVQAEELVGDVVGRPAVVVDDMISTGGTVEAAVQALLDRGAAPDITVAATHGLLVGPVQDRLGHPAIRRLLITDTLASEQPQGLPLQVRSVAPLLADAINRLHNSEPLDALLTGA</sequence>
<comment type="catalytic activity">
    <reaction evidence="7">
        <text>D-ribose 5-phosphate + ATP = 5-phospho-alpha-D-ribose 1-diphosphate + AMP + H(+)</text>
        <dbReference type="Rhea" id="RHEA:15609"/>
        <dbReference type="ChEBI" id="CHEBI:15378"/>
        <dbReference type="ChEBI" id="CHEBI:30616"/>
        <dbReference type="ChEBI" id="CHEBI:58017"/>
        <dbReference type="ChEBI" id="CHEBI:78346"/>
        <dbReference type="ChEBI" id="CHEBI:456215"/>
        <dbReference type="EC" id="2.7.6.1"/>
    </reaction>
</comment>
<evidence type="ECO:0000313" key="9">
    <source>
        <dbReference type="EMBL" id="MDT0468794.1"/>
    </source>
</evidence>
<feature type="domain" description="Ribose-phosphate pyrophosphokinase N-terminal" evidence="8">
    <location>
        <begin position="4"/>
        <end position="118"/>
    </location>
</feature>
<keyword evidence="5" id="KW-0418">Kinase</keyword>
<dbReference type="Proteomes" id="UP001183809">
    <property type="component" value="Unassembled WGS sequence"/>
</dbReference>
<reference evidence="10" key="1">
    <citation type="submission" date="2023-07" db="EMBL/GenBank/DDBJ databases">
        <title>30 novel species of actinomycetes from the DSMZ collection.</title>
        <authorList>
            <person name="Nouioui I."/>
        </authorList>
    </citation>
    <scope>NUCLEOTIDE SEQUENCE [LARGE SCALE GENOMIC DNA]</scope>
    <source>
        <strain evidence="10">DSM 41699</strain>
    </source>
</reference>
<keyword evidence="3" id="KW-0545">Nucleotide biosynthesis</keyword>
<dbReference type="Pfam" id="PF14572">
    <property type="entry name" value="Pribosyl_synth"/>
    <property type="match status" value="1"/>
</dbReference>
<evidence type="ECO:0000259" key="8">
    <source>
        <dbReference type="Pfam" id="PF13793"/>
    </source>
</evidence>
<evidence type="ECO:0000256" key="6">
    <source>
        <dbReference type="ARBA" id="ARBA00022840"/>
    </source>
</evidence>
<proteinExistence type="predicted"/>
<dbReference type="RefSeq" id="WP_311700238.1">
    <property type="nucleotide sequence ID" value="NZ_JAVREY010000084.1"/>
</dbReference>
<dbReference type="Pfam" id="PF13793">
    <property type="entry name" value="Pribosyltran_N"/>
    <property type="match status" value="1"/>
</dbReference>
<keyword evidence="2 9" id="KW-0808">Transferase</keyword>
<dbReference type="EC" id="2.7.6.1" evidence="1"/>
<evidence type="ECO:0000256" key="3">
    <source>
        <dbReference type="ARBA" id="ARBA00022727"/>
    </source>
</evidence>
<dbReference type="EMBL" id="JAVREY010000084">
    <property type="protein sequence ID" value="MDT0468794.1"/>
    <property type="molecule type" value="Genomic_DNA"/>
</dbReference>
<keyword evidence="10" id="KW-1185">Reference proteome</keyword>
<name>A0ABU2U6E5_9ACTN</name>
<dbReference type="GO" id="GO:0004749">
    <property type="term" value="F:ribose phosphate diphosphokinase activity"/>
    <property type="evidence" value="ECO:0007669"/>
    <property type="project" value="UniProtKB-EC"/>
</dbReference>
<comment type="caution">
    <text evidence="9">The sequence shown here is derived from an EMBL/GenBank/DDBJ whole genome shotgun (WGS) entry which is preliminary data.</text>
</comment>
<dbReference type="CDD" id="cd06223">
    <property type="entry name" value="PRTases_typeI"/>
    <property type="match status" value="1"/>
</dbReference>
<dbReference type="PANTHER" id="PTHR10210:SF32">
    <property type="entry name" value="RIBOSE-PHOSPHATE PYROPHOSPHOKINASE 2"/>
    <property type="match status" value="1"/>
</dbReference>
<evidence type="ECO:0000313" key="10">
    <source>
        <dbReference type="Proteomes" id="UP001183809"/>
    </source>
</evidence>
<dbReference type="InterPro" id="IPR005946">
    <property type="entry name" value="Rib-P_diPkinase"/>
</dbReference>
<dbReference type="SMART" id="SM01400">
    <property type="entry name" value="Pribosyltran_N"/>
    <property type="match status" value="1"/>
</dbReference>
<evidence type="ECO:0000256" key="5">
    <source>
        <dbReference type="ARBA" id="ARBA00022777"/>
    </source>
</evidence>
<dbReference type="PANTHER" id="PTHR10210">
    <property type="entry name" value="RIBOSE-PHOSPHATE DIPHOSPHOKINASE FAMILY MEMBER"/>
    <property type="match status" value="1"/>
</dbReference>
<dbReference type="InterPro" id="IPR000836">
    <property type="entry name" value="PRTase_dom"/>
</dbReference>
<evidence type="ECO:0000256" key="7">
    <source>
        <dbReference type="ARBA" id="ARBA00049535"/>
    </source>
</evidence>
<dbReference type="Gene3D" id="3.40.50.2020">
    <property type="match status" value="2"/>
</dbReference>
<accession>A0ABU2U6E5</accession>
<evidence type="ECO:0000256" key="2">
    <source>
        <dbReference type="ARBA" id="ARBA00022679"/>
    </source>
</evidence>
<dbReference type="InterPro" id="IPR029057">
    <property type="entry name" value="PRTase-like"/>
</dbReference>
<organism evidence="9 10">
    <name type="scientific">Streptomyces gibsoniae</name>
    <dbReference type="NCBI Taxonomy" id="3075529"/>
    <lineage>
        <taxon>Bacteria</taxon>
        <taxon>Bacillati</taxon>
        <taxon>Actinomycetota</taxon>
        <taxon>Actinomycetes</taxon>
        <taxon>Kitasatosporales</taxon>
        <taxon>Streptomycetaceae</taxon>
        <taxon>Streptomyces</taxon>
    </lineage>
</organism>
<dbReference type="InterPro" id="IPR029099">
    <property type="entry name" value="Pribosyltran_N"/>
</dbReference>
<protein>
    <recommendedName>
        <fullName evidence="1">ribose-phosphate diphosphokinase</fullName>
        <ecNumber evidence="1">2.7.6.1</ecNumber>
    </recommendedName>
</protein>
<dbReference type="SUPFAM" id="SSF53271">
    <property type="entry name" value="PRTase-like"/>
    <property type="match status" value="1"/>
</dbReference>
<gene>
    <name evidence="9" type="ORF">RM764_38445</name>
</gene>
<evidence type="ECO:0000256" key="4">
    <source>
        <dbReference type="ARBA" id="ARBA00022741"/>
    </source>
</evidence>
<evidence type="ECO:0000256" key="1">
    <source>
        <dbReference type="ARBA" id="ARBA00013247"/>
    </source>
</evidence>
<keyword evidence="4" id="KW-0547">Nucleotide-binding</keyword>
<keyword evidence="6" id="KW-0067">ATP-binding</keyword>